<dbReference type="Gene3D" id="3.40.630.30">
    <property type="match status" value="1"/>
</dbReference>
<comment type="caution">
    <text evidence="3">The sequence shown here is derived from an EMBL/GenBank/DDBJ whole genome shotgun (WGS) entry which is preliminary data.</text>
</comment>
<sequence length="216" mass="24013">MALAGARHARQGHRQRVAEARRGHRPPPRLHRCLYRHLQLPGAGILGRQRLSGVRPARPHAARPFPHLVQEAALTAPPPLALEVTATPSRDDRKAVGRGLGAYNRAAYGRLRGKARWILARDAAGTVQAGAKCEVASGWLYLDWLWVAEGLRRQGQGTRLLAAVEDLAREQGCQGVHLHTWSFQAPDFYPRHGYAVMGRVEDMPPGAVRYWLAKRF</sequence>
<organism evidence="3 4">
    <name type="scientific">Paracraurococcus ruber</name>
    <dbReference type="NCBI Taxonomy" id="77675"/>
    <lineage>
        <taxon>Bacteria</taxon>
        <taxon>Pseudomonadati</taxon>
        <taxon>Pseudomonadota</taxon>
        <taxon>Alphaproteobacteria</taxon>
        <taxon>Acetobacterales</taxon>
        <taxon>Roseomonadaceae</taxon>
        <taxon>Paracraurococcus</taxon>
    </lineage>
</organism>
<dbReference type="InterPro" id="IPR000182">
    <property type="entry name" value="GNAT_dom"/>
</dbReference>
<dbReference type="PROSITE" id="PS51186">
    <property type="entry name" value="GNAT"/>
    <property type="match status" value="1"/>
</dbReference>
<evidence type="ECO:0000256" key="1">
    <source>
        <dbReference type="SAM" id="MobiDB-lite"/>
    </source>
</evidence>
<feature type="domain" description="N-acetyltransferase" evidence="2">
    <location>
        <begin position="52"/>
        <end position="216"/>
    </location>
</feature>
<evidence type="ECO:0000313" key="4">
    <source>
        <dbReference type="Proteomes" id="UP000697995"/>
    </source>
</evidence>
<dbReference type="EMBL" id="NRSG01000096">
    <property type="protein sequence ID" value="MBK1659346.1"/>
    <property type="molecule type" value="Genomic_DNA"/>
</dbReference>
<dbReference type="CDD" id="cd04301">
    <property type="entry name" value="NAT_SF"/>
    <property type="match status" value="1"/>
</dbReference>
<proteinExistence type="predicted"/>
<feature type="region of interest" description="Disordered" evidence="1">
    <location>
        <begin position="1"/>
        <end position="29"/>
    </location>
</feature>
<evidence type="ECO:0000259" key="2">
    <source>
        <dbReference type="PROSITE" id="PS51186"/>
    </source>
</evidence>
<dbReference type="InterPro" id="IPR016181">
    <property type="entry name" value="Acyl_CoA_acyltransferase"/>
</dbReference>
<keyword evidence="4" id="KW-1185">Reference proteome</keyword>
<dbReference type="Pfam" id="PF00583">
    <property type="entry name" value="Acetyltransf_1"/>
    <property type="match status" value="1"/>
</dbReference>
<reference evidence="3 4" key="1">
    <citation type="journal article" date="2020" name="Microorganisms">
        <title>Osmotic Adaptation and Compatible Solute Biosynthesis of Phototrophic Bacteria as Revealed from Genome Analyses.</title>
        <authorList>
            <person name="Imhoff J.F."/>
            <person name="Rahn T."/>
            <person name="Kunzel S."/>
            <person name="Keller A."/>
            <person name="Neulinger S.C."/>
        </authorList>
    </citation>
    <scope>NUCLEOTIDE SEQUENCE [LARGE SCALE GENOMIC DNA]</scope>
    <source>
        <strain evidence="3 4">DSM 15382</strain>
    </source>
</reference>
<dbReference type="Proteomes" id="UP000697995">
    <property type="component" value="Unassembled WGS sequence"/>
</dbReference>
<evidence type="ECO:0000313" key="3">
    <source>
        <dbReference type="EMBL" id="MBK1659346.1"/>
    </source>
</evidence>
<name>A0ABS1CYR3_9PROT</name>
<dbReference type="SUPFAM" id="SSF55729">
    <property type="entry name" value="Acyl-CoA N-acyltransferases (Nat)"/>
    <property type="match status" value="1"/>
</dbReference>
<protein>
    <recommendedName>
        <fullName evidence="2">N-acetyltransferase domain-containing protein</fullName>
    </recommendedName>
</protein>
<gene>
    <name evidence="3" type="ORF">CKO45_13980</name>
</gene>
<accession>A0ABS1CYR3</accession>